<dbReference type="OrthoDB" id="4791183at2759"/>
<sequence length="109" mass="11990">MLSVMDVHAPGAARHGSRDAFPNTVASNVPISPTGQLCFDIKMPSISLKEKEFGMFLFEVTDPETGEVTGYHCSDVYMANDDDAKSEDHPAMCARNNDTLIPMPPEDEW</sequence>
<accession>A0A8H5GHA1</accession>
<reference evidence="1 2" key="1">
    <citation type="journal article" date="2020" name="ISME J.">
        <title>Uncovering the hidden diversity of litter-decomposition mechanisms in mushroom-forming fungi.</title>
        <authorList>
            <person name="Floudas D."/>
            <person name="Bentzer J."/>
            <person name="Ahren D."/>
            <person name="Johansson T."/>
            <person name="Persson P."/>
            <person name="Tunlid A."/>
        </authorList>
    </citation>
    <scope>NUCLEOTIDE SEQUENCE [LARGE SCALE GENOMIC DNA]</scope>
    <source>
        <strain evidence="1 2">CBS 291.85</strain>
    </source>
</reference>
<proteinExistence type="predicted"/>
<dbReference type="EMBL" id="JAACJM010000031">
    <property type="protein sequence ID" value="KAF5364818.1"/>
    <property type="molecule type" value="Genomic_DNA"/>
</dbReference>
<dbReference type="Proteomes" id="UP000559256">
    <property type="component" value="Unassembled WGS sequence"/>
</dbReference>
<organism evidence="1 2">
    <name type="scientific">Tetrapyrgos nigripes</name>
    <dbReference type="NCBI Taxonomy" id="182062"/>
    <lineage>
        <taxon>Eukaryota</taxon>
        <taxon>Fungi</taxon>
        <taxon>Dikarya</taxon>
        <taxon>Basidiomycota</taxon>
        <taxon>Agaricomycotina</taxon>
        <taxon>Agaricomycetes</taxon>
        <taxon>Agaricomycetidae</taxon>
        <taxon>Agaricales</taxon>
        <taxon>Marasmiineae</taxon>
        <taxon>Marasmiaceae</taxon>
        <taxon>Tetrapyrgos</taxon>
    </lineage>
</organism>
<evidence type="ECO:0000313" key="1">
    <source>
        <dbReference type="EMBL" id="KAF5364818.1"/>
    </source>
</evidence>
<evidence type="ECO:0000313" key="2">
    <source>
        <dbReference type="Proteomes" id="UP000559256"/>
    </source>
</evidence>
<dbReference type="AlphaFoldDB" id="A0A8H5GHA1"/>
<comment type="caution">
    <text evidence="1">The sequence shown here is derived from an EMBL/GenBank/DDBJ whole genome shotgun (WGS) entry which is preliminary data.</text>
</comment>
<gene>
    <name evidence="1" type="ORF">D9758_009370</name>
</gene>
<keyword evidence="2" id="KW-1185">Reference proteome</keyword>
<name>A0A8H5GHA1_9AGAR</name>
<protein>
    <submittedName>
        <fullName evidence="1">Uncharacterized protein</fullName>
    </submittedName>
</protein>